<gene>
    <name evidence="8" type="ORF">C7459_108130</name>
</gene>
<reference evidence="8 9" key="1">
    <citation type="submission" date="2018-05" db="EMBL/GenBank/DDBJ databases">
        <title>Genomic Encyclopedia of Type Strains, Phase IV (KMG-IV): sequencing the most valuable type-strain genomes for metagenomic binning, comparative biology and taxonomic classification.</title>
        <authorList>
            <person name="Goeker M."/>
        </authorList>
    </citation>
    <scope>NUCLEOTIDE SEQUENCE [LARGE SCALE GENOMIC DNA]</scope>
    <source>
        <strain evidence="8 9">DSM 18773</strain>
    </source>
</reference>
<organism evidence="8 9">
    <name type="scientific">Tumebacillus permanentifrigoris</name>
    <dbReference type="NCBI Taxonomy" id="378543"/>
    <lineage>
        <taxon>Bacteria</taxon>
        <taxon>Bacillati</taxon>
        <taxon>Bacillota</taxon>
        <taxon>Bacilli</taxon>
        <taxon>Bacillales</taxon>
        <taxon>Alicyclobacillaceae</taxon>
        <taxon>Tumebacillus</taxon>
    </lineage>
</organism>
<feature type="transmembrane region" description="Helical" evidence="6">
    <location>
        <begin position="104"/>
        <end position="130"/>
    </location>
</feature>
<evidence type="ECO:0000256" key="6">
    <source>
        <dbReference type="SAM" id="Phobius"/>
    </source>
</evidence>
<feature type="transmembrane region" description="Helical" evidence="6">
    <location>
        <begin position="354"/>
        <end position="373"/>
    </location>
</feature>
<protein>
    <submittedName>
        <fullName evidence="8">FSR family fosmidomycin resistance protein-like MFS transporter</fullName>
    </submittedName>
</protein>
<evidence type="ECO:0000256" key="4">
    <source>
        <dbReference type="ARBA" id="ARBA00022989"/>
    </source>
</evidence>
<feature type="transmembrane region" description="Helical" evidence="6">
    <location>
        <begin position="62"/>
        <end position="84"/>
    </location>
</feature>
<dbReference type="Proteomes" id="UP000245634">
    <property type="component" value="Unassembled WGS sequence"/>
</dbReference>
<accession>A0A316D9B9</accession>
<keyword evidence="9" id="KW-1185">Reference proteome</keyword>
<dbReference type="InterPro" id="IPR011701">
    <property type="entry name" value="MFS"/>
</dbReference>
<dbReference type="CDD" id="cd17478">
    <property type="entry name" value="MFS_FsR"/>
    <property type="match status" value="1"/>
</dbReference>
<dbReference type="SUPFAM" id="SSF103473">
    <property type="entry name" value="MFS general substrate transporter"/>
    <property type="match status" value="1"/>
</dbReference>
<feature type="domain" description="Major facilitator superfamily (MFS) profile" evidence="7">
    <location>
        <begin position="26"/>
        <end position="407"/>
    </location>
</feature>
<dbReference type="AlphaFoldDB" id="A0A316D9B9"/>
<evidence type="ECO:0000313" key="9">
    <source>
        <dbReference type="Proteomes" id="UP000245634"/>
    </source>
</evidence>
<dbReference type="InterPro" id="IPR036259">
    <property type="entry name" value="MFS_trans_sf"/>
</dbReference>
<dbReference type="EMBL" id="QGGL01000008">
    <property type="protein sequence ID" value="PWK13110.1"/>
    <property type="molecule type" value="Genomic_DNA"/>
</dbReference>
<dbReference type="PROSITE" id="PS50850">
    <property type="entry name" value="MFS"/>
    <property type="match status" value="1"/>
</dbReference>
<evidence type="ECO:0000256" key="3">
    <source>
        <dbReference type="ARBA" id="ARBA00022692"/>
    </source>
</evidence>
<proteinExistence type="predicted"/>
<dbReference type="Pfam" id="PF07690">
    <property type="entry name" value="MFS_1"/>
    <property type="match status" value="1"/>
</dbReference>
<dbReference type="Gene3D" id="1.20.1250.20">
    <property type="entry name" value="MFS general substrate transporter like domains"/>
    <property type="match status" value="2"/>
</dbReference>
<keyword evidence="3 6" id="KW-0812">Transmembrane</keyword>
<sequence length="413" mass="44270">MQTVTKTSPMLGDGQTPSVAPTVFRILLAISFVHFLNDSMQAVVPALYPVLKKSMSLTYTQVGLISFFFNMTSSIMQPVVGYFTDKRPSPFLLPLGMLSSMAGMFGLAMAPTFGWVLFAAMFVGLGSAVFHPEGSRVAHMAAGGRKGLAQSIYQVGGNTGQSLAPLMTAFVFVPLGQPGAAWAAILAMLAIAVLFNVSKWYRQQLSSGTVATKGKKGAGKGEIVTSNVKFAICLLILLVFARSWYSSSISNFYQFFLMEQDGLSIERAQVFVFLFMAAGAIGTFLGGPLADRFGKWRLILFSMMGAAPFAMLLPHVSLFWSYPLLFIMGVILSSSFSVTVVYAQELIPGNVGMVSGLIVGLAFGMGAIGAVVLGNVSDVYGLVTLMQWCSFLPLLGVLTFLLPKDRKSMKATS</sequence>
<feature type="transmembrane region" description="Helical" evidence="6">
    <location>
        <begin position="179"/>
        <end position="197"/>
    </location>
</feature>
<evidence type="ECO:0000313" key="8">
    <source>
        <dbReference type="EMBL" id="PWK13110.1"/>
    </source>
</evidence>
<feature type="transmembrane region" description="Helical" evidence="6">
    <location>
        <begin position="265"/>
        <end position="286"/>
    </location>
</feature>
<dbReference type="GO" id="GO:0022857">
    <property type="term" value="F:transmembrane transporter activity"/>
    <property type="evidence" value="ECO:0007669"/>
    <property type="project" value="InterPro"/>
</dbReference>
<keyword evidence="2" id="KW-0813">Transport</keyword>
<comment type="subcellular location">
    <subcellularLocation>
        <location evidence="1">Cell membrane</location>
        <topology evidence="1">Multi-pass membrane protein</topology>
    </subcellularLocation>
</comment>
<keyword evidence="4 6" id="KW-1133">Transmembrane helix</keyword>
<evidence type="ECO:0000256" key="2">
    <source>
        <dbReference type="ARBA" id="ARBA00022448"/>
    </source>
</evidence>
<name>A0A316D9B9_9BACL</name>
<dbReference type="GO" id="GO:0005886">
    <property type="term" value="C:plasma membrane"/>
    <property type="evidence" value="ECO:0007669"/>
    <property type="project" value="UniProtKB-SubCell"/>
</dbReference>
<dbReference type="PANTHER" id="PTHR43129">
    <property type="entry name" value="FOSMIDOMYCIN RESISTANCE PROTEIN"/>
    <property type="match status" value="1"/>
</dbReference>
<evidence type="ECO:0000256" key="5">
    <source>
        <dbReference type="ARBA" id="ARBA00023136"/>
    </source>
</evidence>
<evidence type="ECO:0000256" key="1">
    <source>
        <dbReference type="ARBA" id="ARBA00004651"/>
    </source>
</evidence>
<feature type="transmembrane region" description="Helical" evidence="6">
    <location>
        <begin position="379"/>
        <end position="402"/>
    </location>
</feature>
<keyword evidence="5 6" id="KW-0472">Membrane</keyword>
<comment type="caution">
    <text evidence="8">The sequence shown here is derived from an EMBL/GenBank/DDBJ whole genome shotgun (WGS) entry which is preliminary data.</text>
</comment>
<dbReference type="PANTHER" id="PTHR43129:SF1">
    <property type="entry name" value="FOSMIDOMYCIN RESISTANCE PROTEIN"/>
    <property type="match status" value="1"/>
</dbReference>
<dbReference type="InterPro" id="IPR020846">
    <property type="entry name" value="MFS_dom"/>
</dbReference>
<feature type="transmembrane region" description="Helical" evidence="6">
    <location>
        <begin position="322"/>
        <end position="342"/>
    </location>
</feature>
<feature type="transmembrane region" description="Helical" evidence="6">
    <location>
        <begin position="151"/>
        <end position="173"/>
    </location>
</feature>
<dbReference type="RefSeq" id="WP_425450724.1">
    <property type="nucleotide sequence ID" value="NZ_QGGL01000008.1"/>
</dbReference>
<feature type="transmembrane region" description="Helical" evidence="6">
    <location>
        <begin position="298"/>
        <end position="316"/>
    </location>
</feature>
<evidence type="ECO:0000259" key="7">
    <source>
        <dbReference type="PROSITE" id="PS50850"/>
    </source>
</evidence>
<feature type="transmembrane region" description="Helical" evidence="6">
    <location>
        <begin position="223"/>
        <end position="245"/>
    </location>
</feature>